<keyword evidence="8" id="KW-0479">Metal-binding</keyword>
<dbReference type="Gene3D" id="1.10.390.10">
    <property type="entry name" value="Neutral Protease Domain 2"/>
    <property type="match status" value="1"/>
</dbReference>
<comment type="caution">
    <text evidence="15">The sequence shown here is derived from an EMBL/GenBank/DDBJ whole genome shotgun (WGS) entry which is preliminary data.</text>
</comment>
<feature type="domain" description="Secretion system C-terminal sorting" evidence="14">
    <location>
        <begin position="577"/>
        <end position="644"/>
    </location>
</feature>
<dbReference type="RefSeq" id="WP_119349193.1">
    <property type="nucleotide sequence ID" value="NZ_QWET01000004.1"/>
</dbReference>
<dbReference type="SUPFAM" id="SSF63737">
    <property type="entry name" value="Leukotriene A4 hydrolase N-terminal domain"/>
    <property type="match status" value="1"/>
</dbReference>
<dbReference type="CDD" id="cd09603">
    <property type="entry name" value="M1_APN_like"/>
    <property type="match status" value="1"/>
</dbReference>
<dbReference type="GO" id="GO:0005615">
    <property type="term" value="C:extracellular space"/>
    <property type="evidence" value="ECO:0007669"/>
    <property type="project" value="TreeGrafter"/>
</dbReference>
<evidence type="ECO:0000256" key="6">
    <source>
        <dbReference type="ARBA" id="ARBA00022438"/>
    </source>
</evidence>
<comment type="similarity">
    <text evidence="3">Belongs to the peptidase M1 family.</text>
</comment>
<dbReference type="GO" id="GO:0005737">
    <property type="term" value="C:cytoplasm"/>
    <property type="evidence" value="ECO:0007669"/>
    <property type="project" value="TreeGrafter"/>
</dbReference>
<evidence type="ECO:0000256" key="10">
    <source>
        <dbReference type="ARBA" id="ARBA00022833"/>
    </source>
</evidence>
<evidence type="ECO:0000313" key="16">
    <source>
        <dbReference type="Proteomes" id="UP000266441"/>
    </source>
</evidence>
<dbReference type="GO" id="GO:0016020">
    <property type="term" value="C:membrane"/>
    <property type="evidence" value="ECO:0007669"/>
    <property type="project" value="TreeGrafter"/>
</dbReference>
<evidence type="ECO:0000256" key="2">
    <source>
        <dbReference type="ARBA" id="ARBA00001947"/>
    </source>
</evidence>
<keyword evidence="6" id="KW-0031">Aminopeptidase</keyword>
<dbReference type="AlphaFoldDB" id="A0A399D436"/>
<gene>
    <name evidence="15" type="ORF">D1164_06745</name>
</gene>
<evidence type="ECO:0000259" key="13">
    <source>
        <dbReference type="Pfam" id="PF01433"/>
    </source>
</evidence>
<organism evidence="15 16">
    <name type="scientific">Mariniphaga sediminis</name>
    <dbReference type="NCBI Taxonomy" id="1628158"/>
    <lineage>
        <taxon>Bacteria</taxon>
        <taxon>Pseudomonadati</taxon>
        <taxon>Bacteroidota</taxon>
        <taxon>Bacteroidia</taxon>
        <taxon>Marinilabiliales</taxon>
        <taxon>Prolixibacteraceae</taxon>
        <taxon>Mariniphaga</taxon>
    </lineage>
</organism>
<evidence type="ECO:0000256" key="8">
    <source>
        <dbReference type="ARBA" id="ARBA00022723"/>
    </source>
</evidence>
<dbReference type="Gene3D" id="2.60.40.1730">
    <property type="entry name" value="tricorn interacting facor f3 domain"/>
    <property type="match status" value="1"/>
</dbReference>
<evidence type="ECO:0000259" key="14">
    <source>
        <dbReference type="Pfam" id="PF18962"/>
    </source>
</evidence>
<evidence type="ECO:0000256" key="12">
    <source>
        <dbReference type="SAM" id="SignalP"/>
    </source>
</evidence>
<keyword evidence="11" id="KW-0482">Metalloprotease</keyword>
<dbReference type="Pfam" id="PF18962">
    <property type="entry name" value="Por_Secre_tail"/>
    <property type="match status" value="1"/>
</dbReference>
<feature type="domain" description="Peptidase M1 membrane alanine aminopeptidase" evidence="13">
    <location>
        <begin position="325"/>
        <end position="470"/>
    </location>
</feature>
<dbReference type="GO" id="GO:0070006">
    <property type="term" value="F:metalloaminopeptidase activity"/>
    <property type="evidence" value="ECO:0007669"/>
    <property type="project" value="TreeGrafter"/>
</dbReference>
<feature type="signal peptide" evidence="12">
    <location>
        <begin position="1"/>
        <end position="20"/>
    </location>
</feature>
<comment type="cofactor">
    <cofactor evidence="2">
        <name>Zn(2+)</name>
        <dbReference type="ChEBI" id="CHEBI:29105"/>
    </cofactor>
</comment>
<dbReference type="PANTHER" id="PTHR11533:SF174">
    <property type="entry name" value="PUROMYCIN-SENSITIVE AMINOPEPTIDASE-RELATED"/>
    <property type="match status" value="1"/>
</dbReference>
<dbReference type="EMBL" id="QWET01000004">
    <property type="protein sequence ID" value="RIH65958.1"/>
    <property type="molecule type" value="Genomic_DNA"/>
</dbReference>
<dbReference type="SUPFAM" id="SSF55486">
    <property type="entry name" value="Metalloproteases ('zincins'), catalytic domain"/>
    <property type="match status" value="1"/>
</dbReference>
<dbReference type="InterPro" id="IPR026444">
    <property type="entry name" value="Secre_tail"/>
</dbReference>
<evidence type="ECO:0000256" key="7">
    <source>
        <dbReference type="ARBA" id="ARBA00022670"/>
    </source>
</evidence>
<keyword evidence="12" id="KW-0732">Signal</keyword>
<dbReference type="OrthoDB" id="100605at2"/>
<dbReference type="EC" id="3.4.11.2" evidence="4"/>
<name>A0A399D436_9BACT</name>
<feature type="chain" id="PRO_5017240466" description="Aminopeptidase N" evidence="12">
    <location>
        <begin position="21"/>
        <end position="649"/>
    </location>
</feature>
<evidence type="ECO:0000256" key="3">
    <source>
        <dbReference type="ARBA" id="ARBA00010136"/>
    </source>
</evidence>
<reference evidence="15 16" key="1">
    <citation type="journal article" date="2015" name="Int. J. Syst. Evol. Microbiol.">
        <title>Mariniphaga sediminis sp. nov., isolated from coastal sediment.</title>
        <authorList>
            <person name="Wang F.Q."/>
            <person name="Shen Q.Y."/>
            <person name="Chen G.J."/>
            <person name="Du Z.J."/>
        </authorList>
    </citation>
    <scope>NUCLEOTIDE SEQUENCE [LARGE SCALE GENOMIC DNA]</scope>
    <source>
        <strain evidence="15 16">SY21</strain>
    </source>
</reference>
<proteinExistence type="inferred from homology"/>
<dbReference type="InterPro" id="IPR050344">
    <property type="entry name" value="Peptidase_M1_aminopeptidases"/>
</dbReference>
<keyword evidence="16" id="KW-1185">Reference proteome</keyword>
<evidence type="ECO:0000313" key="15">
    <source>
        <dbReference type="EMBL" id="RIH65958.1"/>
    </source>
</evidence>
<keyword evidence="9" id="KW-0378">Hydrolase</keyword>
<dbReference type="GO" id="GO:0042277">
    <property type="term" value="F:peptide binding"/>
    <property type="evidence" value="ECO:0007669"/>
    <property type="project" value="TreeGrafter"/>
</dbReference>
<dbReference type="InterPro" id="IPR027268">
    <property type="entry name" value="Peptidase_M4/M1_CTD_sf"/>
</dbReference>
<dbReference type="GO" id="GO:0016285">
    <property type="term" value="F:alanyl aminopeptidase activity"/>
    <property type="evidence" value="ECO:0007669"/>
    <property type="project" value="UniProtKB-EC"/>
</dbReference>
<keyword evidence="7" id="KW-0645">Protease</keyword>
<accession>A0A399D436</accession>
<dbReference type="PANTHER" id="PTHR11533">
    <property type="entry name" value="PROTEASE M1 ZINC METALLOPROTEASE"/>
    <property type="match status" value="1"/>
</dbReference>
<dbReference type="Proteomes" id="UP000266441">
    <property type="component" value="Unassembled WGS sequence"/>
</dbReference>
<dbReference type="PRINTS" id="PR00756">
    <property type="entry name" value="ALADIPTASE"/>
</dbReference>
<sequence length="649" mass="73996">MYLKRIIRFVLISFFISALLTEGTAQEPDIFFVDKIAKAEGSRLLKKAEFTESPGYASYDLIYQRMEWEINPGIKYIRGKITSYIKSRTDGLEVIEFDLEHSMQVDSVRQGSSNINYTRTEDKLSIQLSQSLGNNGIDSVSVFYQGEPTGSGFGSFFKGTHNGVPVIWTLSEPYGAFEWWPCKQSLSDKIDSIDVIVTTPEIHRTASNGILVSETVTGGERIMHWKHRYPIATYLVAIAVTNYVDYSDFLEMEDGRKIEILNFVYPEDLESARENTPLTVEVMALYDDLIGEYPFAAEKYGHAQFGWRGGMEHQTMSFMGGFSFELIAHELAHQWFGNHITLASWQHIWLNEGFATYLTGLSYEHLQEGVWWPRWKQLNVQSIISEPDGSVFVPDTTSIARVFNGRLSYYKGAYLLHMLRWVLGDEAFFEGLRNYFKDPEVANGFARHEQVVAHFEAAGDTSLTEFFNDWYYGEGYPVYSLEFMQAGNQMMKIVLSQTTSHSSVGFFEMPVPVRAYSEGRTDSVDFRLVHLHNNQEFLVDPGFDVAEIKIDPDYQIVSETAKTVQVSFVRDLKEVAVFPNPFTGRLAVSVPGSETLREVRLFSSEGVLLQRFQGDQTIFNFSDLPEGFYLMEISTSKRTIVKKIQKGHS</sequence>
<dbReference type="GO" id="GO:0043171">
    <property type="term" value="P:peptide catabolic process"/>
    <property type="evidence" value="ECO:0007669"/>
    <property type="project" value="TreeGrafter"/>
</dbReference>
<dbReference type="InterPro" id="IPR042097">
    <property type="entry name" value="Aminopeptidase_N-like_N_sf"/>
</dbReference>
<dbReference type="NCBIfam" id="TIGR04183">
    <property type="entry name" value="Por_Secre_tail"/>
    <property type="match status" value="1"/>
</dbReference>
<evidence type="ECO:0000256" key="9">
    <source>
        <dbReference type="ARBA" id="ARBA00022801"/>
    </source>
</evidence>
<comment type="catalytic activity">
    <reaction evidence="1">
        <text>Release of an N-terminal amino acid, Xaa-|-Yaa- from a peptide, amide or arylamide. Xaa is preferably Ala, but may be most amino acids including Pro (slow action). When a terminal hydrophobic residue is followed by a prolyl residue, the two may be released as an intact Xaa-Pro dipeptide.</text>
        <dbReference type="EC" id="3.4.11.2"/>
    </reaction>
</comment>
<protein>
    <recommendedName>
        <fullName evidence="5">Aminopeptidase N</fullName>
        <ecNumber evidence="4">3.4.11.2</ecNumber>
    </recommendedName>
</protein>
<dbReference type="InterPro" id="IPR001930">
    <property type="entry name" value="Peptidase_M1"/>
</dbReference>
<evidence type="ECO:0000256" key="11">
    <source>
        <dbReference type="ARBA" id="ARBA00023049"/>
    </source>
</evidence>
<dbReference type="GO" id="GO:0008270">
    <property type="term" value="F:zinc ion binding"/>
    <property type="evidence" value="ECO:0007669"/>
    <property type="project" value="InterPro"/>
</dbReference>
<dbReference type="Pfam" id="PF01433">
    <property type="entry name" value="Peptidase_M1"/>
    <property type="match status" value="1"/>
</dbReference>
<evidence type="ECO:0000256" key="1">
    <source>
        <dbReference type="ARBA" id="ARBA00000098"/>
    </source>
</evidence>
<evidence type="ECO:0000256" key="4">
    <source>
        <dbReference type="ARBA" id="ARBA00012564"/>
    </source>
</evidence>
<dbReference type="GO" id="GO:0006508">
    <property type="term" value="P:proteolysis"/>
    <property type="evidence" value="ECO:0007669"/>
    <property type="project" value="UniProtKB-KW"/>
</dbReference>
<dbReference type="InterPro" id="IPR014782">
    <property type="entry name" value="Peptidase_M1_dom"/>
</dbReference>
<keyword evidence="10" id="KW-0862">Zinc</keyword>
<evidence type="ECO:0000256" key="5">
    <source>
        <dbReference type="ARBA" id="ARBA00015611"/>
    </source>
</evidence>